<evidence type="ECO:0000256" key="1">
    <source>
        <dbReference type="SAM" id="MobiDB-lite"/>
    </source>
</evidence>
<dbReference type="Proteomes" id="UP000315724">
    <property type="component" value="Chromosome"/>
</dbReference>
<dbReference type="SUPFAM" id="SSF69572">
    <property type="entry name" value="Activating enzymes of the ubiquitin-like proteins"/>
    <property type="match status" value="1"/>
</dbReference>
<dbReference type="Gene3D" id="3.40.50.720">
    <property type="entry name" value="NAD(P)-binding Rossmann-like Domain"/>
    <property type="match status" value="1"/>
</dbReference>
<feature type="domain" description="THIF-type NAD/FAD binding fold" evidence="2">
    <location>
        <begin position="2"/>
        <end position="76"/>
    </location>
</feature>
<dbReference type="GO" id="GO:0008641">
    <property type="term" value="F:ubiquitin-like modifier activating enzyme activity"/>
    <property type="evidence" value="ECO:0007669"/>
    <property type="project" value="InterPro"/>
</dbReference>
<organism evidence="3 4">
    <name type="scientific">Thalassoglobus polymorphus</name>
    <dbReference type="NCBI Taxonomy" id="2527994"/>
    <lineage>
        <taxon>Bacteria</taxon>
        <taxon>Pseudomonadati</taxon>
        <taxon>Planctomycetota</taxon>
        <taxon>Planctomycetia</taxon>
        <taxon>Planctomycetales</taxon>
        <taxon>Planctomycetaceae</taxon>
        <taxon>Thalassoglobus</taxon>
    </lineage>
</organism>
<feature type="region of interest" description="Disordered" evidence="1">
    <location>
        <begin position="143"/>
        <end position="163"/>
    </location>
</feature>
<evidence type="ECO:0000313" key="3">
    <source>
        <dbReference type="EMBL" id="QDT32236.1"/>
    </source>
</evidence>
<accession>A0A517QKR7</accession>
<keyword evidence="4" id="KW-1185">Reference proteome</keyword>
<name>A0A517QKR7_9PLAN</name>
<dbReference type="Pfam" id="PF00899">
    <property type="entry name" value="ThiF"/>
    <property type="match status" value="1"/>
</dbReference>
<dbReference type="InterPro" id="IPR035985">
    <property type="entry name" value="Ubiquitin-activating_enz"/>
</dbReference>
<dbReference type="InterPro" id="IPR000594">
    <property type="entry name" value="ThiF_NAD_FAD-bd"/>
</dbReference>
<evidence type="ECO:0000259" key="2">
    <source>
        <dbReference type="Pfam" id="PF00899"/>
    </source>
</evidence>
<dbReference type="KEGG" id="tpol:Mal48_14790"/>
<dbReference type="AlphaFoldDB" id="A0A517QKR7"/>
<sequence length="163" mass="17821">MIGVGAIGRQVALQLDSIGVRQIQLIDFDAVEATNITTQGYFQDDLGTTKIKATAEQIQHIDPDINTCTIQDRYGPCAFAILYRASCCSAGASCCYDGPATSSEFAPAVRHWRIPSRSNIEMSAVDHRQNLAQLSLGELLSKRRQHTSNKNSTDRIGFDLSAE</sequence>
<dbReference type="EMBL" id="CP036267">
    <property type="protein sequence ID" value="QDT32236.1"/>
    <property type="molecule type" value="Genomic_DNA"/>
</dbReference>
<proteinExistence type="predicted"/>
<gene>
    <name evidence="3" type="ORF">Mal48_14790</name>
</gene>
<reference evidence="3 4" key="1">
    <citation type="submission" date="2019-02" db="EMBL/GenBank/DDBJ databases">
        <title>Deep-cultivation of Planctomycetes and their phenomic and genomic characterization uncovers novel biology.</title>
        <authorList>
            <person name="Wiegand S."/>
            <person name="Jogler M."/>
            <person name="Boedeker C."/>
            <person name="Pinto D."/>
            <person name="Vollmers J."/>
            <person name="Rivas-Marin E."/>
            <person name="Kohn T."/>
            <person name="Peeters S.H."/>
            <person name="Heuer A."/>
            <person name="Rast P."/>
            <person name="Oberbeckmann S."/>
            <person name="Bunk B."/>
            <person name="Jeske O."/>
            <person name="Meyerdierks A."/>
            <person name="Storesund J.E."/>
            <person name="Kallscheuer N."/>
            <person name="Luecker S."/>
            <person name="Lage O.M."/>
            <person name="Pohl T."/>
            <person name="Merkel B.J."/>
            <person name="Hornburger P."/>
            <person name="Mueller R.-W."/>
            <person name="Bruemmer F."/>
            <person name="Labrenz M."/>
            <person name="Spormann A.M."/>
            <person name="Op den Camp H."/>
            <person name="Overmann J."/>
            <person name="Amann R."/>
            <person name="Jetten M.S.M."/>
            <person name="Mascher T."/>
            <person name="Medema M.H."/>
            <person name="Devos D.P."/>
            <person name="Kaster A.-K."/>
            <person name="Ovreas L."/>
            <person name="Rohde M."/>
            <person name="Galperin M.Y."/>
            <person name="Jogler C."/>
        </authorList>
    </citation>
    <scope>NUCLEOTIDE SEQUENCE [LARGE SCALE GENOMIC DNA]</scope>
    <source>
        <strain evidence="3 4">Mal48</strain>
    </source>
</reference>
<evidence type="ECO:0000313" key="4">
    <source>
        <dbReference type="Proteomes" id="UP000315724"/>
    </source>
</evidence>
<protein>
    <submittedName>
        <fullName evidence="3">Thiamine biosynthesis protein ThiF</fullName>
    </submittedName>
</protein>